<evidence type="ECO:0000313" key="3">
    <source>
        <dbReference type="EMBL" id="MDY0871929.1"/>
    </source>
</evidence>
<evidence type="ECO:0000313" key="4">
    <source>
        <dbReference type="Proteomes" id="UP001271769"/>
    </source>
</evidence>
<dbReference type="RefSeq" id="WP_320500352.1">
    <property type="nucleotide sequence ID" value="NZ_JAXCLX010000001.1"/>
</dbReference>
<keyword evidence="2" id="KW-1133">Transmembrane helix</keyword>
<sequence length="55" mass="6140">MRDAIICSDSSHRSQELVRQSSHQSAGRRASSLSSDAARMFAFGVFIGIVFFFRD</sequence>
<proteinExistence type="predicted"/>
<dbReference type="EMBL" id="JAXCLX010000001">
    <property type="protein sequence ID" value="MDY0871929.1"/>
    <property type="molecule type" value="Genomic_DNA"/>
</dbReference>
<name>A0ABU5DXC8_9PROT</name>
<protein>
    <submittedName>
        <fullName evidence="3">Uncharacterized protein</fullName>
    </submittedName>
</protein>
<keyword evidence="2" id="KW-0812">Transmembrane</keyword>
<evidence type="ECO:0000256" key="2">
    <source>
        <dbReference type="SAM" id="Phobius"/>
    </source>
</evidence>
<accession>A0ABU5DXC8</accession>
<feature type="region of interest" description="Disordered" evidence="1">
    <location>
        <begin position="1"/>
        <end position="29"/>
    </location>
</feature>
<feature type="transmembrane region" description="Helical" evidence="2">
    <location>
        <begin position="37"/>
        <end position="53"/>
    </location>
</feature>
<gene>
    <name evidence="3" type="ORF">SMD31_08340</name>
</gene>
<reference evidence="3 4" key="1">
    <citation type="journal article" date="2013" name="Antonie Van Leeuwenhoek">
        <title>Dongia rigui sp. nov., isolated from freshwater of a large wetland in Korea.</title>
        <authorList>
            <person name="Baik K.S."/>
            <person name="Hwang Y.M."/>
            <person name="Choi J.S."/>
            <person name="Kwon J."/>
            <person name="Seong C.N."/>
        </authorList>
    </citation>
    <scope>NUCLEOTIDE SEQUENCE [LARGE SCALE GENOMIC DNA]</scope>
    <source>
        <strain evidence="3 4">04SU4-P</strain>
    </source>
</reference>
<evidence type="ECO:0000256" key="1">
    <source>
        <dbReference type="SAM" id="MobiDB-lite"/>
    </source>
</evidence>
<organism evidence="3 4">
    <name type="scientific">Dongia rigui</name>
    <dbReference type="NCBI Taxonomy" id="940149"/>
    <lineage>
        <taxon>Bacteria</taxon>
        <taxon>Pseudomonadati</taxon>
        <taxon>Pseudomonadota</taxon>
        <taxon>Alphaproteobacteria</taxon>
        <taxon>Rhodospirillales</taxon>
        <taxon>Dongiaceae</taxon>
        <taxon>Dongia</taxon>
    </lineage>
</organism>
<dbReference type="Proteomes" id="UP001271769">
    <property type="component" value="Unassembled WGS sequence"/>
</dbReference>
<keyword evidence="2" id="KW-0472">Membrane</keyword>
<comment type="caution">
    <text evidence="3">The sequence shown here is derived from an EMBL/GenBank/DDBJ whole genome shotgun (WGS) entry which is preliminary data.</text>
</comment>
<keyword evidence="4" id="KW-1185">Reference proteome</keyword>